<keyword evidence="2" id="KW-1185">Reference proteome</keyword>
<protein>
    <submittedName>
        <fullName evidence="1">Uncharacterized protein</fullName>
    </submittedName>
</protein>
<reference evidence="1 2" key="1">
    <citation type="submission" date="2016-09" db="EMBL/GenBank/DDBJ databases">
        <title>The draft genome of Dichanthelium oligosanthes: A C3 panicoid grass species.</title>
        <authorList>
            <person name="Studer A.J."/>
            <person name="Schnable J.C."/>
            <person name="Brutnell T.P."/>
        </authorList>
    </citation>
    <scope>NUCLEOTIDE SEQUENCE [LARGE SCALE GENOMIC DNA]</scope>
    <source>
        <strain evidence="2">cv. Kellogg 1175</strain>
        <tissue evidence="1">Leaf</tissue>
    </source>
</reference>
<accession>A0A1E5UI39</accession>
<organism evidence="1 2">
    <name type="scientific">Dichanthelium oligosanthes</name>
    <dbReference type="NCBI Taxonomy" id="888268"/>
    <lineage>
        <taxon>Eukaryota</taxon>
        <taxon>Viridiplantae</taxon>
        <taxon>Streptophyta</taxon>
        <taxon>Embryophyta</taxon>
        <taxon>Tracheophyta</taxon>
        <taxon>Spermatophyta</taxon>
        <taxon>Magnoliopsida</taxon>
        <taxon>Liliopsida</taxon>
        <taxon>Poales</taxon>
        <taxon>Poaceae</taxon>
        <taxon>PACMAD clade</taxon>
        <taxon>Panicoideae</taxon>
        <taxon>Panicodae</taxon>
        <taxon>Paniceae</taxon>
        <taxon>Dichantheliinae</taxon>
        <taxon>Dichanthelium</taxon>
    </lineage>
</organism>
<dbReference type="AlphaFoldDB" id="A0A1E5UI39"/>
<evidence type="ECO:0000313" key="2">
    <source>
        <dbReference type="Proteomes" id="UP000095767"/>
    </source>
</evidence>
<name>A0A1E5UI39_9POAL</name>
<sequence length="41" mass="4548">MINKWHLPGMKLAVGKPAYKTIIEAELANICSLSGYICEQL</sequence>
<proteinExistence type="predicted"/>
<comment type="caution">
    <text evidence="1">The sequence shown here is derived from an EMBL/GenBank/DDBJ whole genome shotgun (WGS) entry which is preliminary data.</text>
</comment>
<dbReference type="EMBL" id="LWDX02076851">
    <property type="protein sequence ID" value="OEL12529.1"/>
    <property type="molecule type" value="Genomic_DNA"/>
</dbReference>
<evidence type="ECO:0000313" key="1">
    <source>
        <dbReference type="EMBL" id="OEL12529.1"/>
    </source>
</evidence>
<gene>
    <name evidence="1" type="ORF">BAE44_0026453</name>
</gene>
<dbReference type="Proteomes" id="UP000095767">
    <property type="component" value="Unassembled WGS sequence"/>
</dbReference>